<dbReference type="GO" id="GO:1902475">
    <property type="term" value="P:L-alpha-amino acid transmembrane transport"/>
    <property type="evidence" value="ECO:0007669"/>
    <property type="project" value="UniProtKB-ARBA"/>
</dbReference>
<dbReference type="EMBL" id="JBJQND010000008">
    <property type="protein sequence ID" value="KAL3868596.1"/>
    <property type="molecule type" value="Genomic_DNA"/>
</dbReference>
<dbReference type="GO" id="GO:0016020">
    <property type="term" value="C:membrane"/>
    <property type="evidence" value="ECO:0007669"/>
    <property type="project" value="UniProtKB-SubCell"/>
</dbReference>
<feature type="transmembrane region" description="Helical" evidence="8">
    <location>
        <begin position="99"/>
        <end position="121"/>
    </location>
</feature>
<name>A0ABD3W415_SINWO</name>
<keyword evidence="4 8" id="KW-0769">Symport</keyword>
<proteinExistence type="inferred from homology"/>
<dbReference type="PROSITE" id="PS00713">
    <property type="entry name" value="NA_DICARBOXYL_SYMP_1"/>
    <property type="match status" value="1"/>
</dbReference>
<dbReference type="PROSITE" id="PS00714">
    <property type="entry name" value="NA_DICARBOXYL_SYMP_2"/>
    <property type="match status" value="1"/>
</dbReference>
<dbReference type="InterPro" id="IPR001991">
    <property type="entry name" value="Na-dicarboxylate_symporter"/>
</dbReference>
<reference evidence="9 10" key="1">
    <citation type="submission" date="2024-11" db="EMBL/GenBank/DDBJ databases">
        <title>Chromosome-level genome assembly of the freshwater bivalve Anodonta woodiana.</title>
        <authorList>
            <person name="Chen X."/>
        </authorList>
    </citation>
    <scope>NUCLEOTIDE SEQUENCE [LARGE SCALE GENOMIC DNA]</scope>
    <source>
        <strain evidence="9">MN2024</strain>
        <tissue evidence="9">Gills</tissue>
    </source>
</reference>
<gene>
    <name evidence="9" type="ORF">ACJMK2_041397</name>
</gene>
<dbReference type="AlphaFoldDB" id="A0ABD3W415"/>
<evidence type="ECO:0000256" key="8">
    <source>
        <dbReference type="RuleBase" id="RU361216"/>
    </source>
</evidence>
<dbReference type="InterPro" id="IPR050746">
    <property type="entry name" value="DAACS"/>
</dbReference>
<dbReference type="GO" id="GO:0015293">
    <property type="term" value="F:symporter activity"/>
    <property type="evidence" value="ECO:0007669"/>
    <property type="project" value="UniProtKB-UniRule"/>
</dbReference>
<dbReference type="Proteomes" id="UP001634394">
    <property type="component" value="Unassembled WGS sequence"/>
</dbReference>
<evidence type="ECO:0000256" key="7">
    <source>
        <dbReference type="ARBA" id="ARBA00023180"/>
    </source>
</evidence>
<feature type="transmembrane region" description="Helical" evidence="8">
    <location>
        <begin position="63"/>
        <end position="87"/>
    </location>
</feature>
<comment type="caution">
    <text evidence="9">The sequence shown here is derived from an EMBL/GenBank/DDBJ whole genome shotgun (WGS) entry which is preliminary data.</text>
</comment>
<dbReference type="Pfam" id="PF00375">
    <property type="entry name" value="SDF"/>
    <property type="match status" value="1"/>
</dbReference>
<evidence type="ECO:0000256" key="3">
    <source>
        <dbReference type="ARBA" id="ARBA00022692"/>
    </source>
</evidence>
<keyword evidence="6 8" id="KW-0472">Membrane</keyword>
<protein>
    <recommendedName>
        <fullName evidence="8">Amino acid transporter</fullName>
    </recommendedName>
</protein>
<evidence type="ECO:0000256" key="1">
    <source>
        <dbReference type="ARBA" id="ARBA00004141"/>
    </source>
</evidence>
<comment type="similarity">
    <text evidence="8">Belongs to the dicarboxylate/amino acid:cation symporter (DAACS) (TC 2.A.23) family.</text>
</comment>
<dbReference type="InterPro" id="IPR018107">
    <property type="entry name" value="Na-dicarboxylate_symporter_CS"/>
</dbReference>
<evidence type="ECO:0000256" key="6">
    <source>
        <dbReference type="ARBA" id="ARBA00023136"/>
    </source>
</evidence>
<evidence type="ECO:0000256" key="5">
    <source>
        <dbReference type="ARBA" id="ARBA00022989"/>
    </source>
</evidence>
<keyword evidence="7" id="KW-0325">Glycoprotein</keyword>
<keyword evidence="3 8" id="KW-0812">Transmembrane</keyword>
<keyword evidence="10" id="KW-1185">Reference proteome</keyword>
<dbReference type="Gene3D" id="1.10.3860.10">
    <property type="entry name" value="Sodium:dicarboxylate symporter"/>
    <property type="match status" value="1"/>
</dbReference>
<dbReference type="PANTHER" id="PTHR11958">
    <property type="entry name" value="SODIUM/DICARBOXYLATE SYMPORTER-RELATED"/>
    <property type="match status" value="1"/>
</dbReference>
<feature type="transmembrane region" description="Helical" evidence="8">
    <location>
        <begin position="323"/>
        <end position="353"/>
    </location>
</feature>
<keyword evidence="5 8" id="KW-1133">Transmembrane helix</keyword>
<dbReference type="InterPro" id="IPR036458">
    <property type="entry name" value="Na:dicarbo_symporter_sf"/>
</dbReference>
<evidence type="ECO:0000313" key="10">
    <source>
        <dbReference type="Proteomes" id="UP001634394"/>
    </source>
</evidence>
<dbReference type="SUPFAM" id="SSF118215">
    <property type="entry name" value="Proton glutamate symport protein"/>
    <property type="match status" value="1"/>
</dbReference>
<feature type="transmembrane region" description="Helical" evidence="8">
    <location>
        <begin position="253"/>
        <end position="271"/>
    </location>
</feature>
<feature type="transmembrane region" description="Helical" evidence="8">
    <location>
        <begin position="283"/>
        <end position="311"/>
    </location>
</feature>
<dbReference type="PRINTS" id="PR00173">
    <property type="entry name" value="EDTRNSPORT"/>
</dbReference>
<evidence type="ECO:0000256" key="2">
    <source>
        <dbReference type="ARBA" id="ARBA00022448"/>
    </source>
</evidence>
<keyword evidence="2 8" id="KW-0813">Transport</keyword>
<feature type="transmembrane region" description="Helical" evidence="8">
    <location>
        <begin position="21"/>
        <end position="40"/>
    </location>
</feature>
<comment type="subcellular location">
    <subcellularLocation>
        <location evidence="1 8">Membrane</location>
        <topology evidence="1 8">Multi-pass membrane protein</topology>
    </subcellularLocation>
</comment>
<evidence type="ECO:0000313" key="9">
    <source>
        <dbReference type="EMBL" id="KAL3868596.1"/>
    </source>
</evidence>
<accession>A0ABD3W415</accession>
<sequence length="561" mass="60445">MDSKHSKSLCQKVKVAILNNLLIILIVTGVSIGIALGLGLRTDPAWTPIEKRKIFYLRFPGDILMSMLKMLILPLIISSIITSLGGLDLRSSGKMGVRTIIYFLTTTFAAVVLGIILVLAIQPGHRGKSKNEIERAGKSTNTEPLDALFDLIRSCFPENIVSACFEKPTTVINIEKVQITTASPMTTNTAMNISNMSTPMSTVTATSIGTATATMADNVSNFTAYTTTTIGTSTGTVMKYLEIESPKVTTADGMNVLGIIVFSIFFGVVLAKMGKEGKPLLDFFTSLYTATMILIRLVIWFSPVGIMFLIASKLVEMKDISAIFMQIGFYCLTVLVGLAIHGLIVLPMLYLIFVRKNPYRFMYNMLKALLTAWGTASSSATVTMECLEYNNKVDIRVAKLVAPVGSTVNMDGTALYEAVAAIFIAQVNNISFNIGQVITVSLTATAAAIGAAGIPEAGLVTMAIVLTAVNLPVEDITLIIAIDWLLDRFRTTVNVLGDAIGAGIVEKLSIDDLRKMDEDETNTAISSTDNDSNIPIQNGIIKTENDVIDPVPSVPMASTNF</sequence>
<organism evidence="9 10">
    <name type="scientific">Sinanodonta woodiana</name>
    <name type="common">Chinese pond mussel</name>
    <name type="synonym">Anodonta woodiana</name>
    <dbReference type="NCBI Taxonomy" id="1069815"/>
    <lineage>
        <taxon>Eukaryota</taxon>
        <taxon>Metazoa</taxon>
        <taxon>Spiralia</taxon>
        <taxon>Lophotrochozoa</taxon>
        <taxon>Mollusca</taxon>
        <taxon>Bivalvia</taxon>
        <taxon>Autobranchia</taxon>
        <taxon>Heteroconchia</taxon>
        <taxon>Palaeoheterodonta</taxon>
        <taxon>Unionida</taxon>
        <taxon>Unionoidea</taxon>
        <taxon>Unionidae</taxon>
        <taxon>Unioninae</taxon>
        <taxon>Sinanodonta</taxon>
    </lineage>
</organism>
<dbReference type="PANTHER" id="PTHR11958:SF63">
    <property type="entry name" value="AMINO ACID TRANSPORTER"/>
    <property type="match status" value="1"/>
</dbReference>
<evidence type="ECO:0000256" key="4">
    <source>
        <dbReference type="ARBA" id="ARBA00022847"/>
    </source>
</evidence>